<dbReference type="GeneID" id="25741534"/>
<dbReference type="KEGG" id="mng:MNEG_8659"/>
<name>A0A0D2MYQ9_9CHLO</name>
<evidence type="ECO:0000256" key="1">
    <source>
        <dbReference type="SAM" id="MobiDB-lite"/>
    </source>
</evidence>
<feature type="region of interest" description="Disordered" evidence="1">
    <location>
        <begin position="29"/>
        <end position="54"/>
    </location>
</feature>
<dbReference type="Proteomes" id="UP000054498">
    <property type="component" value="Unassembled WGS sequence"/>
</dbReference>
<reference evidence="2 3" key="1">
    <citation type="journal article" date="2013" name="BMC Genomics">
        <title>Reconstruction of the lipid metabolism for the microalga Monoraphidium neglectum from its genome sequence reveals characteristics suitable for biofuel production.</title>
        <authorList>
            <person name="Bogen C."/>
            <person name="Al-Dilaimi A."/>
            <person name="Albersmeier A."/>
            <person name="Wichmann J."/>
            <person name="Grundmann M."/>
            <person name="Rupp O."/>
            <person name="Lauersen K.J."/>
            <person name="Blifernez-Klassen O."/>
            <person name="Kalinowski J."/>
            <person name="Goesmann A."/>
            <person name="Mussgnug J.H."/>
            <person name="Kruse O."/>
        </authorList>
    </citation>
    <scope>NUCLEOTIDE SEQUENCE [LARGE SCALE GENOMIC DNA]</scope>
    <source>
        <strain evidence="2 3">SAG 48.87</strain>
    </source>
</reference>
<sequence>MTSGKGSQQAERAKFWAQFQETWQQVRETKRLKEDGDPGTPSSGTNWTETTGGK</sequence>
<evidence type="ECO:0000313" key="3">
    <source>
        <dbReference type="Proteomes" id="UP000054498"/>
    </source>
</evidence>
<evidence type="ECO:0000313" key="2">
    <source>
        <dbReference type="EMBL" id="KIY99300.1"/>
    </source>
</evidence>
<organism evidence="2 3">
    <name type="scientific">Monoraphidium neglectum</name>
    <dbReference type="NCBI Taxonomy" id="145388"/>
    <lineage>
        <taxon>Eukaryota</taxon>
        <taxon>Viridiplantae</taxon>
        <taxon>Chlorophyta</taxon>
        <taxon>core chlorophytes</taxon>
        <taxon>Chlorophyceae</taxon>
        <taxon>CS clade</taxon>
        <taxon>Sphaeropleales</taxon>
        <taxon>Selenastraceae</taxon>
        <taxon>Monoraphidium</taxon>
    </lineage>
</organism>
<protein>
    <submittedName>
        <fullName evidence="2">Uncharacterized protein</fullName>
    </submittedName>
</protein>
<dbReference type="RefSeq" id="XP_013898320.1">
    <property type="nucleotide sequence ID" value="XM_014042866.1"/>
</dbReference>
<keyword evidence="3" id="KW-1185">Reference proteome</keyword>
<gene>
    <name evidence="2" type="ORF">MNEG_8659</name>
</gene>
<dbReference type="AlphaFoldDB" id="A0A0D2MYQ9"/>
<dbReference type="EMBL" id="KK101887">
    <property type="protein sequence ID" value="KIY99300.1"/>
    <property type="molecule type" value="Genomic_DNA"/>
</dbReference>
<accession>A0A0D2MYQ9</accession>
<feature type="compositionally biased region" description="Polar residues" evidence="1">
    <location>
        <begin position="40"/>
        <end position="54"/>
    </location>
</feature>
<proteinExistence type="predicted"/>
<dbReference type="OrthoDB" id="541221at2759"/>